<dbReference type="PANTHER" id="PTHR11010">
    <property type="entry name" value="PROTEASE S28 PRO-X CARBOXYPEPTIDASE-RELATED"/>
    <property type="match status" value="1"/>
</dbReference>
<evidence type="ECO:0000256" key="1">
    <source>
        <dbReference type="ARBA" id="ARBA00011079"/>
    </source>
</evidence>
<dbReference type="MEROPS" id="S28.004"/>
<evidence type="ECO:0000256" key="2">
    <source>
        <dbReference type="ARBA" id="ARBA00022670"/>
    </source>
</evidence>
<comment type="similarity">
    <text evidence="1">Belongs to the peptidase S28 family.</text>
</comment>
<dbReference type="SUPFAM" id="SSF53474">
    <property type="entry name" value="alpha/beta-Hydrolases"/>
    <property type="match status" value="1"/>
</dbReference>
<sequence>MLVGTLYALAGISFAGATTFHTLKLGRKIAQARYVEQAVDTSAVDPIYSFSQPVNHFPEDVKYAFNSKATFEQRYTFRADYYKPGGPVVLIDGAEDSISAYDENGHYIALDVTFGRVLAEQTHGLLVNLENRCYGSSNPMPTVSTDDLRFCTTEQMIEDSVRFARDVTFPGIDAHINAPRTPWIYLGGSYGGAKGAFTLTKYKDVFYGAVLSSAVVQAVPFYAGYYEQMHKVADRTCMDTIATLTELIDEVHAKAPHHLPKVKALFGLEDVVDYGDFAGAVGISISTYQNQKLISPAPYIYDTTFNHLCGNTTAKPTPEQEALETMFSPLTGGKRWTGLGGYSAFIKRVTEELCPPPYSTNDADCFGTKNATYNSNPVIDPDTLSARVYSYSSCTELGMFQVAASPGTPSLLSRALNESYFQATCYSYFPPGKHNRIPSKPDVTAWNSYGGNKISQDRVAFIDGALDTWLLRTVHSPELPPRRSSTLRPSIVIKSARHCDDYVSLETSKPFAGEPAELAHAHEKELAAVRAWLADFGKWKPAFATV</sequence>
<evidence type="ECO:0000313" key="7">
    <source>
        <dbReference type="Proteomes" id="UP000009131"/>
    </source>
</evidence>
<keyword evidence="7" id="KW-1185">Reference proteome</keyword>
<name>G7E2M1_MIXOS</name>
<protein>
    <submittedName>
        <fullName evidence="6">Uncharacterized protein</fullName>
    </submittedName>
</protein>
<dbReference type="Proteomes" id="UP000009131">
    <property type="component" value="Unassembled WGS sequence"/>
</dbReference>
<dbReference type="InterPro" id="IPR029058">
    <property type="entry name" value="AB_hydrolase_fold"/>
</dbReference>
<keyword evidence="4" id="KW-0378">Hydrolase</keyword>
<evidence type="ECO:0000256" key="3">
    <source>
        <dbReference type="ARBA" id="ARBA00022729"/>
    </source>
</evidence>
<dbReference type="GO" id="GO:0006508">
    <property type="term" value="P:proteolysis"/>
    <property type="evidence" value="ECO:0007669"/>
    <property type="project" value="UniProtKB-KW"/>
</dbReference>
<comment type="caution">
    <text evidence="6">The sequence shown here is derived from an EMBL/GenBank/DDBJ whole genome shotgun (WGS) entry which is preliminary data.</text>
</comment>
<dbReference type="GO" id="GO:0070008">
    <property type="term" value="F:serine-type exopeptidase activity"/>
    <property type="evidence" value="ECO:0007669"/>
    <property type="project" value="InterPro"/>
</dbReference>
<dbReference type="Gene3D" id="3.40.50.1820">
    <property type="entry name" value="alpha/beta hydrolase"/>
    <property type="match status" value="2"/>
</dbReference>
<accession>G7E2M1</accession>
<evidence type="ECO:0000313" key="6">
    <source>
        <dbReference type="EMBL" id="GAA97081.1"/>
    </source>
</evidence>
<keyword evidence="5" id="KW-0325">Glycoprotein</keyword>
<dbReference type="Pfam" id="PF05577">
    <property type="entry name" value="Peptidase_S28"/>
    <property type="match status" value="2"/>
</dbReference>
<dbReference type="AlphaFoldDB" id="G7E2M1"/>
<dbReference type="PANTHER" id="PTHR11010:SF117">
    <property type="entry name" value="SERINE PROTEASE 16"/>
    <property type="match status" value="1"/>
</dbReference>
<evidence type="ECO:0000256" key="4">
    <source>
        <dbReference type="ARBA" id="ARBA00022801"/>
    </source>
</evidence>
<keyword evidence="3" id="KW-0732">Signal</keyword>
<keyword evidence="2" id="KW-0645">Protease</keyword>
<dbReference type="OrthoDB" id="2130629at2759"/>
<dbReference type="OMA" id="KVDFTGY"/>
<dbReference type="HOGENOM" id="CLU_023630_0_0_1"/>
<dbReference type="GO" id="GO:0008239">
    <property type="term" value="F:dipeptidyl-peptidase activity"/>
    <property type="evidence" value="ECO:0007669"/>
    <property type="project" value="TreeGrafter"/>
</dbReference>
<dbReference type="InParanoid" id="G7E2M1"/>
<dbReference type="RefSeq" id="XP_014565504.1">
    <property type="nucleotide sequence ID" value="XM_014710018.1"/>
</dbReference>
<dbReference type="EMBL" id="BABT02000110">
    <property type="protein sequence ID" value="GAA97081.1"/>
    <property type="molecule type" value="Genomic_DNA"/>
</dbReference>
<proteinExistence type="inferred from homology"/>
<organism evidence="6 7">
    <name type="scientific">Mixia osmundae (strain CBS 9802 / IAM 14324 / JCM 22182 / KY 12970)</name>
    <dbReference type="NCBI Taxonomy" id="764103"/>
    <lineage>
        <taxon>Eukaryota</taxon>
        <taxon>Fungi</taxon>
        <taxon>Dikarya</taxon>
        <taxon>Basidiomycota</taxon>
        <taxon>Pucciniomycotina</taxon>
        <taxon>Mixiomycetes</taxon>
        <taxon>Mixiales</taxon>
        <taxon>Mixiaceae</taxon>
        <taxon>Mixia</taxon>
    </lineage>
</organism>
<evidence type="ECO:0000256" key="5">
    <source>
        <dbReference type="ARBA" id="ARBA00023180"/>
    </source>
</evidence>
<reference evidence="6 7" key="2">
    <citation type="journal article" date="2012" name="Open Biol.">
        <title>Characteristics of nucleosomes and linker DNA regions on the genome of the basidiomycete Mixia osmundae revealed by mono- and dinucleosome mapping.</title>
        <authorList>
            <person name="Nishida H."/>
            <person name="Kondo S."/>
            <person name="Matsumoto T."/>
            <person name="Suzuki Y."/>
            <person name="Yoshikawa H."/>
            <person name="Taylor T.D."/>
            <person name="Sugiyama J."/>
        </authorList>
    </citation>
    <scope>NUCLEOTIDE SEQUENCE [LARGE SCALE GENOMIC DNA]</scope>
    <source>
        <strain evidence="7">CBS 9802 / IAM 14324 / JCM 22182 / KY 12970</strain>
    </source>
</reference>
<reference evidence="6 7" key="1">
    <citation type="journal article" date="2011" name="J. Gen. Appl. Microbiol.">
        <title>Draft genome sequencing of the enigmatic basidiomycete Mixia osmundae.</title>
        <authorList>
            <person name="Nishida H."/>
            <person name="Nagatsuka Y."/>
            <person name="Sugiyama J."/>
        </authorList>
    </citation>
    <scope>NUCLEOTIDE SEQUENCE [LARGE SCALE GENOMIC DNA]</scope>
    <source>
        <strain evidence="7">CBS 9802 / IAM 14324 / JCM 22182 / KY 12970</strain>
    </source>
</reference>
<dbReference type="InterPro" id="IPR008758">
    <property type="entry name" value="Peptidase_S28"/>
</dbReference>
<gene>
    <name evidence="6" type="primary">Mo03756</name>
    <name evidence="6" type="ORF">E5Q_03756</name>
</gene>
<dbReference type="eggNOG" id="KOG2182">
    <property type="taxonomic scope" value="Eukaryota"/>
</dbReference>